<accession>A0A640VLU1</accession>
<protein>
    <submittedName>
        <fullName evidence="1">Uncharacterized protein</fullName>
    </submittedName>
</protein>
<proteinExistence type="predicted"/>
<organism evidence="1 2">
    <name type="scientific">Roseobacter cerasinus</name>
    <dbReference type="NCBI Taxonomy" id="2602289"/>
    <lineage>
        <taxon>Bacteria</taxon>
        <taxon>Pseudomonadati</taxon>
        <taxon>Pseudomonadota</taxon>
        <taxon>Alphaproteobacteria</taxon>
        <taxon>Rhodobacterales</taxon>
        <taxon>Roseobacteraceae</taxon>
        <taxon>Roseobacter</taxon>
    </lineage>
</organism>
<evidence type="ECO:0000313" key="1">
    <source>
        <dbReference type="EMBL" id="GFE48360.1"/>
    </source>
</evidence>
<reference evidence="1 2" key="1">
    <citation type="submission" date="2019-12" db="EMBL/GenBank/DDBJ databases">
        <title>Roseobacter cerasinus sp. nov., isolated from seawater around aquaculture.</title>
        <authorList>
            <person name="Muramatsu S."/>
            <person name="Takabe Y."/>
            <person name="Mori K."/>
            <person name="Takaichi S."/>
            <person name="Hanada S."/>
        </authorList>
    </citation>
    <scope>NUCLEOTIDE SEQUENCE [LARGE SCALE GENOMIC DNA]</scope>
    <source>
        <strain evidence="1 2">AI77</strain>
    </source>
</reference>
<sequence length="67" mass="6847">MSPGLWPSVSDLQAASRKTYLLRMSPREPGADAGVDVDAAEDADGAEGEAGVVDAPRLAASCRTSSI</sequence>
<dbReference type="AlphaFoldDB" id="A0A640VLU1"/>
<evidence type="ECO:0000313" key="2">
    <source>
        <dbReference type="Proteomes" id="UP000436522"/>
    </source>
</evidence>
<keyword evidence="2" id="KW-1185">Reference proteome</keyword>
<gene>
    <name evidence="1" type="ORF">So717_01130</name>
</gene>
<name>A0A640VLU1_9RHOB</name>
<comment type="caution">
    <text evidence="1">The sequence shown here is derived from an EMBL/GenBank/DDBJ whole genome shotgun (WGS) entry which is preliminary data.</text>
</comment>
<dbReference type="Proteomes" id="UP000436522">
    <property type="component" value="Unassembled WGS sequence"/>
</dbReference>
<dbReference type="EMBL" id="BLIV01000001">
    <property type="protein sequence ID" value="GFE48360.1"/>
    <property type="molecule type" value="Genomic_DNA"/>
</dbReference>